<dbReference type="SUPFAM" id="SSF82693">
    <property type="entry name" value="Multidrug efflux transporter AcrB pore domain, PN1, PN2, PC1 and PC2 subdomains"/>
    <property type="match status" value="1"/>
</dbReference>
<dbReference type="EMBL" id="AUZY01004527">
    <property type="protein sequence ID" value="EQD62764.1"/>
    <property type="molecule type" value="Genomic_DNA"/>
</dbReference>
<dbReference type="GO" id="GO:0042910">
    <property type="term" value="F:xenobiotic transmembrane transporter activity"/>
    <property type="evidence" value="ECO:0007669"/>
    <property type="project" value="TreeGrafter"/>
</dbReference>
<evidence type="ECO:0000313" key="1">
    <source>
        <dbReference type="EMBL" id="EQD62764.1"/>
    </source>
</evidence>
<proteinExistence type="predicted"/>
<dbReference type="PANTHER" id="PTHR32063:SF24">
    <property type="entry name" value="CATION EFFLUX SYSTEM (ACRB_ACRD_ACRF FAMILY)"/>
    <property type="match status" value="1"/>
</dbReference>
<reference evidence="1" key="2">
    <citation type="journal article" date="2014" name="ISME J.">
        <title>Microbial stratification in low pH oxic and suboxic macroscopic growths along an acid mine drainage.</title>
        <authorList>
            <person name="Mendez-Garcia C."/>
            <person name="Mesa V."/>
            <person name="Sprenger R.R."/>
            <person name="Richter M."/>
            <person name="Diez M.S."/>
            <person name="Solano J."/>
            <person name="Bargiela R."/>
            <person name="Golyshina O.V."/>
            <person name="Manteca A."/>
            <person name="Ramos J.L."/>
            <person name="Gallego J.R."/>
            <person name="Llorente I."/>
            <person name="Martins Dos Santos V.A."/>
            <person name="Jensen O.N."/>
            <person name="Pelaez A.I."/>
            <person name="Sanchez J."/>
            <person name="Ferrer M."/>
        </authorList>
    </citation>
    <scope>NUCLEOTIDE SEQUENCE</scope>
</reference>
<dbReference type="PANTHER" id="PTHR32063">
    <property type="match status" value="1"/>
</dbReference>
<comment type="caution">
    <text evidence="1">The sequence shown here is derived from an EMBL/GenBank/DDBJ whole genome shotgun (WGS) entry which is preliminary data.</text>
</comment>
<protein>
    <submittedName>
        <fullName evidence="1">Transporter, AcrB/AcrD/AcrF family</fullName>
    </submittedName>
</protein>
<organism evidence="1">
    <name type="scientific">mine drainage metagenome</name>
    <dbReference type="NCBI Taxonomy" id="410659"/>
    <lineage>
        <taxon>unclassified sequences</taxon>
        <taxon>metagenomes</taxon>
        <taxon>ecological metagenomes</taxon>
    </lineage>
</organism>
<reference evidence="1" key="1">
    <citation type="submission" date="2013-08" db="EMBL/GenBank/DDBJ databases">
        <authorList>
            <person name="Mendez C."/>
            <person name="Richter M."/>
            <person name="Ferrer M."/>
            <person name="Sanchez J."/>
        </authorList>
    </citation>
    <scope>NUCLEOTIDE SEQUENCE</scope>
</reference>
<dbReference type="Gene3D" id="1.20.1640.10">
    <property type="entry name" value="Multidrug efflux transporter AcrB transmembrane domain"/>
    <property type="match status" value="1"/>
</dbReference>
<gene>
    <name evidence="1" type="ORF">B1B_07120</name>
</gene>
<dbReference type="Gene3D" id="3.30.70.1430">
    <property type="entry name" value="Multidrug efflux transporter AcrB pore domain"/>
    <property type="match status" value="1"/>
</dbReference>
<name>T1CAV7_9ZZZZ</name>
<dbReference type="InterPro" id="IPR001036">
    <property type="entry name" value="Acrflvin-R"/>
</dbReference>
<dbReference type="Pfam" id="PF00873">
    <property type="entry name" value="ACR_tran"/>
    <property type="match status" value="1"/>
</dbReference>
<dbReference type="AlphaFoldDB" id="T1CAV7"/>
<sequence length="77" mass="8640">MRTLPESIFPDIDFPMVTVLVNAGNLPVRAMEDVVTRPLEEAAKGEPGVRLVRSQTGYGLSKLHVYFDQGSIRKRRI</sequence>
<accession>T1CAV7</accession>
<dbReference type="GO" id="GO:0005886">
    <property type="term" value="C:plasma membrane"/>
    <property type="evidence" value="ECO:0007669"/>
    <property type="project" value="TreeGrafter"/>
</dbReference>